<dbReference type="SMART" id="SM00331">
    <property type="entry name" value="PP2C_SIG"/>
    <property type="match status" value="1"/>
</dbReference>
<keyword evidence="2" id="KW-1133">Transmembrane helix</keyword>
<feature type="domain" description="PPM-type phosphatase" evidence="3">
    <location>
        <begin position="322"/>
        <end position="542"/>
    </location>
</feature>
<protein>
    <submittedName>
        <fullName evidence="4">SpoIIE family protein phosphatase</fullName>
    </submittedName>
</protein>
<evidence type="ECO:0000313" key="4">
    <source>
        <dbReference type="EMBL" id="QOY90480.1"/>
    </source>
</evidence>
<dbReference type="PANTHER" id="PTHR43156">
    <property type="entry name" value="STAGE II SPORULATION PROTEIN E-RELATED"/>
    <property type="match status" value="1"/>
</dbReference>
<accession>A0A7S7NVF8</accession>
<dbReference type="InterPro" id="IPR052016">
    <property type="entry name" value="Bact_Sigma-Reg"/>
</dbReference>
<dbReference type="InterPro" id="IPR001932">
    <property type="entry name" value="PPM-type_phosphatase-like_dom"/>
</dbReference>
<evidence type="ECO:0000313" key="5">
    <source>
        <dbReference type="Proteomes" id="UP000593892"/>
    </source>
</evidence>
<keyword evidence="1" id="KW-0378">Hydrolase</keyword>
<keyword evidence="2" id="KW-0812">Transmembrane</keyword>
<dbReference type="Pfam" id="PF07228">
    <property type="entry name" value="SpoIIE"/>
    <property type="match status" value="1"/>
</dbReference>
<organism evidence="4 5">
    <name type="scientific">Paludibaculum fermentans</name>
    <dbReference type="NCBI Taxonomy" id="1473598"/>
    <lineage>
        <taxon>Bacteria</taxon>
        <taxon>Pseudomonadati</taxon>
        <taxon>Acidobacteriota</taxon>
        <taxon>Terriglobia</taxon>
        <taxon>Bryobacterales</taxon>
        <taxon>Bryobacteraceae</taxon>
        <taxon>Paludibaculum</taxon>
    </lineage>
</organism>
<name>A0A7S7NVF8_PALFE</name>
<dbReference type="EMBL" id="CP063849">
    <property type="protein sequence ID" value="QOY90480.1"/>
    <property type="molecule type" value="Genomic_DNA"/>
</dbReference>
<dbReference type="AlphaFoldDB" id="A0A7S7NVF8"/>
<gene>
    <name evidence="4" type="ORF">IRI77_11165</name>
</gene>
<evidence type="ECO:0000256" key="1">
    <source>
        <dbReference type="ARBA" id="ARBA00022801"/>
    </source>
</evidence>
<dbReference type="Gene3D" id="3.60.40.10">
    <property type="entry name" value="PPM-type phosphatase domain"/>
    <property type="match status" value="1"/>
</dbReference>
<proteinExistence type="predicted"/>
<sequence length="543" mass="59544">MNAGLDFLQRLALLVWLAVLLLFLSSLTAFFFASRRVRLDITVSWFRHRPLGRTTLRPLLLTVAVAIVCALLVQISPLETPTMRIALVLVGAGVTWVSFDWTWKQITAWVNHQAEENLAWRERTQAAVEELRRQFDAEASRQTACRLLQDVLAASHVYFYARSADSFSLTAAAPSPPESDVSFSRASLLRQELTNGHTYRCLRVMEPNGRSRRMWSKGMPARLEAEQSLLASVDAHVVVPMQDGAGLPGLFVLGPRRGGEGYSCEHLRFAEAIARQLVSSLAVAELTQAATASASESAVEQAARRAAKATRTHLTPPDRFELPDLDFAAEYWMGDIPGGAFYDIVSVPNRAAAFFLAEVPGPDEEAAVRLVQLQALLRTRARAYTEDLAELLESTQRALGPNAVGRPPVGLFCARYVAGSGKLQYLNAGVYPPLLIRRTSEGAEIMRLSCGGPPIGIGPEGPRQVGEVEIHSGDLVAIGSAGLAQAPGPECEVWGEPRYIDTVQSWESQRARDIAHLTLHSVYEFTGKNMQAPPRMLIILRPC</sequence>
<keyword evidence="5" id="KW-1185">Reference proteome</keyword>
<dbReference type="Proteomes" id="UP000593892">
    <property type="component" value="Chromosome"/>
</dbReference>
<dbReference type="InterPro" id="IPR036457">
    <property type="entry name" value="PPM-type-like_dom_sf"/>
</dbReference>
<dbReference type="SUPFAM" id="SSF55781">
    <property type="entry name" value="GAF domain-like"/>
    <property type="match status" value="1"/>
</dbReference>
<dbReference type="InterPro" id="IPR029016">
    <property type="entry name" value="GAF-like_dom_sf"/>
</dbReference>
<dbReference type="RefSeq" id="WP_194452143.1">
    <property type="nucleotide sequence ID" value="NZ_CP063849.1"/>
</dbReference>
<dbReference type="PANTHER" id="PTHR43156:SF2">
    <property type="entry name" value="STAGE II SPORULATION PROTEIN E"/>
    <property type="match status" value="1"/>
</dbReference>
<dbReference type="GO" id="GO:0016791">
    <property type="term" value="F:phosphatase activity"/>
    <property type="evidence" value="ECO:0007669"/>
    <property type="project" value="TreeGrafter"/>
</dbReference>
<feature type="transmembrane region" description="Helical" evidence="2">
    <location>
        <begin position="12"/>
        <end position="33"/>
    </location>
</feature>
<keyword evidence="2" id="KW-0472">Membrane</keyword>
<evidence type="ECO:0000259" key="3">
    <source>
        <dbReference type="SMART" id="SM00331"/>
    </source>
</evidence>
<feature type="transmembrane region" description="Helical" evidence="2">
    <location>
        <begin position="54"/>
        <end position="75"/>
    </location>
</feature>
<dbReference type="Gene3D" id="3.30.450.40">
    <property type="match status" value="1"/>
</dbReference>
<evidence type="ECO:0000256" key="2">
    <source>
        <dbReference type="SAM" id="Phobius"/>
    </source>
</evidence>
<reference evidence="4 5" key="1">
    <citation type="submission" date="2020-10" db="EMBL/GenBank/DDBJ databases">
        <title>Complete genome sequence of Paludibaculum fermentans P105T, a facultatively anaerobic acidobacterium capable of dissimilatory Fe(III) reduction.</title>
        <authorList>
            <person name="Dedysh S.N."/>
            <person name="Beletsky A.V."/>
            <person name="Kulichevskaya I.S."/>
            <person name="Mardanov A.V."/>
            <person name="Ravin N.V."/>
        </authorList>
    </citation>
    <scope>NUCLEOTIDE SEQUENCE [LARGE SCALE GENOMIC DNA]</scope>
    <source>
        <strain evidence="4 5">P105</strain>
    </source>
</reference>
<dbReference type="KEGG" id="pfer:IRI77_11165"/>